<dbReference type="Gene3D" id="3.40.50.300">
    <property type="entry name" value="P-loop containing nucleotide triphosphate hydrolases"/>
    <property type="match status" value="1"/>
</dbReference>
<organism evidence="4 5">
    <name type="scientific">Paraburkholderia largidicola</name>
    <dbReference type="NCBI Taxonomy" id="3014751"/>
    <lineage>
        <taxon>Bacteria</taxon>
        <taxon>Pseudomonadati</taxon>
        <taxon>Pseudomonadota</taxon>
        <taxon>Betaproteobacteria</taxon>
        <taxon>Burkholderiales</taxon>
        <taxon>Burkholderiaceae</taxon>
        <taxon>Paraburkholderia</taxon>
    </lineage>
</organism>
<dbReference type="InterPro" id="IPR027417">
    <property type="entry name" value="P-loop_NTPase"/>
</dbReference>
<dbReference type="SUPFAM" id="SSF52540">
    <property type="entry name" value="P-loop containing nucleoside triphosphate hydrolases"/>
    <property type="match status" value="1"/>
</dbReference>
<dbReference type="InterPro" id="IPR050921">
    <property type="entry name" value="T4SS_GSP_E_ATPase"/>
</dbReference>
<keyword evidence="5" id="KW-1185">Reference proteome</keyword>
<keyword evidence="2" id="KW-1003">Cell membrane</keyword>
<dbReference type="GO" id="GO:0043684">
    <property type="term" value="C:type IV secretion system complex"/>
    <property type="evidence" value="ECO:0007669"/>
    <property type="project" value="UniProtKB-UniRule"/>
</dbReference>
<feature type="domain" description="Bacterial type II secretion system protein E" evidence="3">
    <location>
        <begin position="170"/>
        <end position="326"/>
    </location>
</feature>
<comment type="subcellular location">
    <subcellularLocation>
        <location evidence="2">Cell inner membrane</location>
        <topology evidence="2">Peripheral membrane protein</topology>
        <orientation evidence="2">Cytoplasmic side</orientation>
    </subcellularLocation>
</comment>
<comment type="similarity">
    <text evidence="1 2">Belongs to the GSP E family.</text>
</comment>
<keyword evidence="2" id="KW-0472">Membrane</keyword>
<evidence type="ECO:0000313" key="5">
    <source>
        <dbReference type="Proteomes" id="UP000510888"/>
    </source>
</evidence>
<dbReference type="Proteomes" id="UP000510888">
    <property type="component" value="Plasmid PPGU16_p3"/>
</dbReference>
<accession>A0A7I8C4K5</accession>
<gene>
    <name evidence="4" type="ORF">PPGU16_84860</name>
</gene>
<comment type="function">
    <text evidence="2">Part of the Type IV secretion system.</text>
</comment>
<evidence type="ECO:0000259" key="3">
    <source>
        <dbReference type="Pfam" id="PF00437"/>
    </source>
</evidence>
<dbReference type="GO" id="GO:0005524">
    <property type="term" value="F:ATP binding"/>
    <property type="evidence" value="ECO:0007669"/>
    <property type="project" value="UniProtKB-UniRule"/>
</dbReference>
<keyword evidence="4" id="KW-0614">Plasmid</keyword>
<keyword evidence="2" id="KW-0547">Nucleotide-binding</keyword>
<protein>
    <recommendedName>
        <fullName evidence="2">Type IV secretion system protein</fullName>
    </recommendedName>
</protein>
<dbReference type="EMBL" id="AP023178">
    <property type="protein sequence ID" value="BCF95419.1"/>
    <property type="molecule type" value="Genomic_DNA"/>
</dbReference>
<dbReference type="Pfam" id="PF00437">
    <property type="entry name" value="T2SSE"/>
    <property type="match status" value="1"/>
</dbReference>
<dbReference type="RefSeq" id="WP_180727773.1">
    <property type="nucleotide sequence ID" value="NZ_AP023178.1"/>
</dbReference>
<dbReference type="InterPro" id="IPR014155">
    <property type="entry name" value="VirB11"/>
</dbReference>
<sequence length="353" mass="39789">MSDVLEPVEQIERYDNTITVRSLAERTGIAELMAREGVTEVAVNRPFEAWTESSDGWKRHELPSLTFDLCRKLANALAILNKKRGFGADRPMVPSRFPDGERGQLCVEPSVEAGTVVFTVRIPNERRLTMADYIRWGTFDEFRATAGYTVPPAGVELDPHQLQLLAALDARDIPLFLRLMVEHGLNVVYVGGTGSGKTTLMKATADMVPVETRIGTIEDTHELSLPLHPNKVHMFFSDTLPAKEVVKSTLRMKFDRVFLAELRGDETWDYLTLLNTGHEGGMTSVHANNSVAAFPRIATLIKQSETGQTMDYDYILREVKQTIDVVLFMNKQKKLTEVYYNPVEKWKMQRGLA</sequence>
<dbReference type="PANTHER" id="PTHR30486:SF6">
    <property type="entry name" value="TYPE IV PILUS RETRACTATION ATPASE PILT"/>
    <property type="match status" value="1"/>
</dbReference>
<dbReference type="CDD" id="cd01130">
    <property type="entry name" value="VirB11-like_ATPase"/>
    <property type="match status" value="1"/>
</dbReference>
<dbReference type="GO" id="GO:0016887">
    <property type="term" value="F:ATP hydrolysis activity"/>
    <property type="evidence" value="ECO:0007669"/>
    <property type="project" value="InterPro"/>
</dbReference>
<dbReference type="NCBIfam" id="TIGR02788">
    <property type="entry name" value="VirB11"/>
    <property type="match status" value="1"/>
</dbReference>
<reference evidence="4 5" key="1">
    <citation type="journal article" date="2020" name="Genes (Basel)">
        <title>Genomic Comparison of Insect Gut Symbionts from Divergent Burkholderia Subclades.</title>
        <authorList>
            <person name="Takeshita K."/>
            <person name="Kikuchi Y."/>
        </authorList>
    </citation>
    <scope>NUCLEOTIDE SEQUENCE [LARGE SCALE GENOMIC DNA]</scope>
    <source>
        <strain evidence="4 5">PGU16</strain>
        <plasmid evidence="4 5">PPGU16_p3</plasmid>
    </source>
</reference>
<evidence type="ECO:0000256" key="2">
    <source>
        <dbReference type="RuleBase" id="RU366071"/>
    </source>
</evidence>
<dbReference type="Gene3D" id="3.30.450.90">
    <property type="match status" value="1"/>
</dbReference>
<name>A0A7I8C4K5_9BURK</name>
<dbReference type="GO" id="GO:0005886">
    <property type="term" value="C:plasma membrane"/>
    <property type="evidence" value="ECO:0007669"/>
    <property type="project" value="UniProtKB-SubCell"/>
</dbReference>
<evidence type="ECO:0000313" key="4">
    <source>
        <dbReference type="EMBL" id="BCF95419.1"/>
    </source>
</evidence>
<dbReference type="InterPro" id="IPR001482">
    <property type="entry name" value="T2SS/T4SS_dom"/>
</dbReference>
<proteinExistence type="inferred from homology"/>
<keyword evidence="2" id="KW-0067">ATP-binding</keyword>
<evidence type="ECO:0000256" key="1">
    <source>
        <dbReference type="ARBA" id="ARBA00006611"/>
    </source>
</evidence>
<keyword evidence="2" id="KW-0997">Cell inner membrane</keyword>
<dbReference type="AlphaFoldDB" id="A0A7I8C4K5"/>
<dbReference type="KEGG" id="plad:PPGU16_84860"/>
<geneLocation type="plasmid" evidence="4 5">
    <name>PPGU16_p3</name>
</geneLocation>
<dbReference type="PANTHER" id="PTHR30486">
    <property type="entry name" value="TWITCHING MOTILITY PROTEIN PILT"/>
    <property type="match status" value="1"/>
</dbReference>
<dbReference type="GO" id="GO:0044097">
    <property type="term" value="P:secretion by the type IV secretion system"/>
    <property type="evidence" value="ECO:0007669"/>
    <property type="project" value="InterPro"/>
</dbReference>